<evidence type="ECO:0000256" key="5">
    <source>
        <dbReference type="ARBA" id="ARBA00023163"/>
    </source>
</evidence>
<keyword evidence="4" id="KW-0010">Activator</keyword>
<dbReference type="GO" id="GO:0003700">
    <property type="term" value="F:DNA-binding transcription factor activity"/>
    <property type="evidence" value="ECO:0007669"/>
    <property type="project" value="InterPro"/>
</dbReference>
<dbReference type="InterPro" id="IPR051032">
    <property type="entry name" value="AP2/ERF_TF_ERF_subfamily"/>
</dbReference>
<evidence type="ECO:0000256" key="8">
    <source>
        <dbReference type="SAM" id="Phobius"/>
    </source>
</evidence>
<dbReference type="SMART" id="SM00380">
    <property type="entry name" value="AP2"/>
    <property type="match status" value="1"/>
</dbReference>
<evidence type="ECO:0000313" key="10">
    <source>
        <dbReference type="EMBL" id="KAI5069206.1"/>
    </source>
</evidence>
<evidence type="ECO:0000256" key="1">
    <source>
        <dbReference type="ARBA" id="ARBA00004123"/>
    </source>
</evidence>
<dbReference type="PANTHER" id="PTHR31985:SF273">
    <property type="entry name" value="ETHYLENE-RESPONSIVE TRANSCRIPTION FACTOR ERF017"/>
    <property type="match status" value="1"/>
</dbReference>
<dbReference type="InterPro" id="IPR001471">
    <property type="entry name" value="AP2/ERF_dom"/>
</dbReference>
<protein>
    <recommendedName>
        <fullName evidence="9">AP2/ERF domain-containing protein</fullName>
    </recommendedName>
</protein>
<dbReference type="PRINTS" id="PR00367">
    <property type="entry name" value="ETHRSPELEMNT"/>
</dbReference>
<keyword evidence="11" id="KW-1185">Reference proteome</keyword>
<name>A0A9D4ZE15_ADICA</name>
<dbReference type="InterPro" id="IPR016177">
    <property type="entry name" value="DNA-bd_dom_sf"/>
</dbReference>
<dbReference type="Proteomes" id="UP000886520">
    <property type="component" value="Chromosome 15"/>
</dbReference>
<keyword evidence="2" id="KW-0805">Transcription regulation</keyword>
<comment type="subcellular location">
    <subcellularLocation>
        <location evidence="1">Nucleus</location>
    </subcellularLocation>
</comment>
<sequence>MAGTYEGRGRRWRGVHKRTWGRWLAEIRKPRSTQRIWLGSYTTAEESARAYDAAALCLRGDGAFLNFPSSISPNPLSGISPPQVMSRRQIQWVAAAAASATATCVAQGVHGYSNMQTNCNIQPARDSPVHAAVTSHPHVVDAPDTCLCGNGVKTSQLVSPCSNIAEENMILESSVQSLLYQKMPAEIGVLLAPSQIVLQQRGSSVIIDGSQVHPSHDASERSSFDVDFMHMLHSNSQFAIPAMAEHLRRRRLHRMADHSSGLHPDLQGIFINRNLLTVAPAAVVILASVAGVLASTVAGVPTSGCCYPVAIAVSVIGVLASVAGVPTSDCYYRRRIGKCRKLRRVLPSCQGTAQHIAGVLASVASYVLPSCRYGSAGGAARSKSASLGRWRGGVCTAAQPFSLTRNFMAPRKKLGEPTTALP</sequence>
<comment type="similarity">
    <text evidence="7">Belongs to the AP2/ERF transcription factor family. ERF subfamily.</text>
</comment>
<dbReference type="Gene3D" id="3.30.730.10">
    <property type="entry name" value="AP2/ERF domain"/>
    <property type="match status" value="1"/>
</dbReference>
<evidence type="ECO:0000256" key="6">
    <source>
        <dbReference type="ARBA" id="ARBA00023242"/>
    </source>
</evidence>
<dbReference type="InterPro" id="IPR036955">
    <property type="entry name" value="AP2/ERF_dom_sf"/>
</dbReference>
<keyword evidence="3" id="KW-0238">DNA-binding</keyword>
<proteinExistence type="inferred from homology"/>
<reference evidence="10" key="1">
    <citation type="submission" date="2021-01" db="EMBL/GenBank/DDBJ databases">
        <title>Adiantum capillus-veneris genome.</title>
        <authorList>
            <person name="Fang Y."/>
            <person name="Liao Q."/>
        </authorList>
    </citation>
    <scope>NUCLEOTIDE SEQUENCE</scope>
    <source>
        <strain evidence="10">H3</strain>
        <tissue evidence="10">Leaf</tissue>
    </source>
</reference>
<evidence type="ECO:0000256" key="7">
    <source>
        <dbReference type="ARBA" id="ARBA00024343"/>
    </source>
</evidence>
<feature type="domain" description="AP2/ERF" evidence="9">
    <location>
        <begin position="11"/>
        <end position="68"/>
    </location>
</feature>
<accession>A0A9D4ZE15</accession>
<dbReference type="SUPFAM" id="SSF54171">
    <property type="entry name" value="DNA-binding domain"/>
    <property type="match status" value="1"/>
</dbReference>
<evidence type="ECO:0000256" key="2">
    <source>
        <dbReference type="ARBA" id="ARBA00023015"/>
    </source>
</evidence>
<dbReference type="Pfam" id="PF00847">
    <property type="entry name" value="AP2"/>
    <property type="match status" value="1"/>
</dbReference>
<dbReference type="GO" id="GO:0003677">
    <property type="term" value="F:DNA binding"/>
    <property type="evidence" value="ECO:0007669"/>
    <property type="project" value="UniProtKB-KW"/>
</dbReference>
<evidence type="ECO:0000256" key="4">
    <source>
        <dbReference type="ARBA" id="ARBA00023159"/>
    </source>
</evidence>
<keyword evidence="8" id="KW-0472">Membrane</keyword>
<keyword evidence="8" id="KW-1133">Transmembrane helix</keyword>
<keyword evidence="5" id="KW-0804">Transcription</keyword>
<dbReference type="PROSITE" id="PS51032">
    <property type="entry name" value="AP2_ERF"/>
    <property type="match status" value="1"/>
</dbReference>
<dbReference type="AlphaFoldDB" id="A0A9D4ZE15"/>
<dbReference type="CDD" id="cd00018">
    <property type="entry name" value="AP2"/>
    <property type="match status" value="1"/>
</dbReference>
<gene>
    <name evidence="10" type="ORF">GOP47_0015507</name>
</gene>
<evidence type="ECO:0000259" key="9">
    <source>
        <dbReference type="PROSITE" id="PS51032"/>
    </source>
</evidence>
<evidence type="ECO:0000256" key="3">
    <source>
        <dbReference type="ARBA" id="ARBA00023125"/>
    </source>
</evidence>
<keyword evidence="8" id="KW-0812">Transmembrane</keyword>
<evidence type="ECO:0000313" key="11">
    <source>
        <dbReference type="Proteomes" id="UP000886520"/>
    </source>
</evidence>
<keyword evidence="6" id="KW-0539">Nucleus</keyword>
<dbReference type="PANTHER" id="PTHR31985">
    <property type="entry name" value="ETHYLENE-RESPONSIVE TRANSCRIPTION FACTOR ERF042-RELATED"/>
    <property type="match status" value="1"/>
</dbReference>
<feature type="transmembrane region" description="Helical" evidence="8">
    <location>
        <begin position="309"/>
        <end position="332"/>
    </location>
</feature>
<dbReference type="GO" id="GO:0005634">
    <property type="term" value="C:nucleus"/>
    <property type="evidence" value="ECO:0007669"/>
    <property type="project" value="UniProtKB-SubCell"/>
</dbReference>
<feature type="transmembrane region" description="Helical" evidence="8">
    <location>
        <begin position="275"/>
        <end position="297"/>
    </location>
</feature>
<dbReference type="EMBL" id="JABFUD020000015">
    <property type="protein sequence ID" value="KAI5069206.1"/>
    <property type="molecule type" value="Genomic_DNA"/>
</dbReference>
<comment type="caution">
    <text evidence="10">The sequence shown here is derived from an EMBL/GenBank/DDBJ whole genome shotgun (WGS) entry which is preliminary data.</text>
</comment>
<organism evidence="10 11">
    <name type="scientific">Adiantum capillus-veneris</name>
    <name type="common">Maidenhair fern</name>
    <dbReference type="NCBI Taxonomy" id="13818"/>
    <lineage>
        <taxon>Eukaryota</taxon>
        <taxon>Viridiplantae</taxon>
        <taxon>Streptophyta</taxon>
        <taxon>Embryophyta</taxon>
        <taxon>Tracheophyta</taxon>
        <taxon>Polypodiopsida</taxon>
        <taxon>Polypodiidae</taxon>
        <taxon>Polypodiales</taxon>
        <taxon>Pteridineae</taxon>
        <taxon>Pteridaceae</taxon>
        <taxon>Vittarioideae</taxon>
        <taxon>Adiantum</taxon>
    </lineage>
</organism>